<evidence type="ECO:0000313" key="1">
    <source>
        <dbReference type="Ensembl" id="ENSAOCP00000071904.1"/>
    </source>
</evidence>
<proteinExistence type="predicted"/>
<protein>
    <submittedName>
        <fullName evidence="1">Uncharacterized protein</fullName>
    </submittedName>
</protein>
<sequence>MEQTFCRGDRTKHKPLTQSWTHQPPKISLYFWTTTGTKMAPDIPLLPRAAAIIPFTSSDKLCNGMWPGPGPQTDTCYFLPPLHSPHL</sequence>
<reference evidence="1 2" key="1">
    <citation type="submission" date="2022-01" db="EMBL/GenBank/DDBJ databases">
        <title>A chromosome-scale genome assembly of the false clownfish, Amphiprion ocellaris.</title>
        <authorList>
            <person name="Ryu T."/>
        </authorList>
    </citation>
    <scope>NUCLEOTIDE SEQUENCE [LARGE SCALE GENOMIC DNA]</scope>
</reference>
<dbReference type="Proteomes" id="UP001501940">
    <property type="component" value="Chromosome 12"/>
</dbReference>
<accession>A0AAQ6A3K4</accession>
<dbReference type="Ensembl" id="ENSAOCT00000080211.1">
    <property type="protein sequence ID" value="ENSAOCP00000071904.1"/>
    <property type="gene ID" value="ENSAOCG00000024827.1"/>
</dbReference>
<reference evidence="1" key="2">
    <citation type="submission" date="2025-08" db="UniProtKB">
        <authorList>
            <consortium name="Ensembl"/>
        </authorList>
    </citation>
    <scope>IDENTIFICATION</scope>
</reference>
<evidence type="ECO:0000313" key="2">
    <source>
        <dbReference type="Proteomes" id="UP001501940"/>
    </source>
</evidence>
<reference evidence="1" key="3">
    <citation type="submission" date="2025-09" db="UniProtKB">
        <authorList>
            <consortium name="Ensembl"/>
        </authorList>
    </citation>
    <scope>IDENTIFICATION</scope>
</reference>
<name>A0AAQ6A3K4_AMPOC</name>
<keyword evidence="2" id="KW-1185">Reference proteome</keyword>
<dbReference type="AlphaFoldDB" id="A0AAQ6A3K4"/>
<organism evidence="1 2">
    <name type="scientific">Amphiprion ocellaris</name>
    <name type="common">Clown anemonefish</name>
    <dbReference type="NCBI Taxonomy" id="80972"/>
    <lineage>
        <taxon>Eukaryota</taxon>
        <taxon>Metazoa</taxon>
        <taxon>Chordata</taxon>
        <taxon>Craniata</taxon>
        <taxon>Vertebrata</taxon>
        <taxon>Euteleostomi</taxon>
        <taxon>Actinopterygii</taxon>
        <taxon>Neopterygii</taxon>
        <taxon>Teleostei</taxon>
        <taxon>Neoteleostei</taxon>
        <taxon>Acanthomorphata</taxon>
        <taxon>Ovalentaria</taxon>
        <taxon>Pomacentridae</taxon>
        <taxon>Amphiprion</taxon>
    </lineage>
</organism>